<dbReference type="Proteomes" id="UP000008461">
    <property type="component" value="Chromosome"/>
</dbReference>
<sequence length="202" mass="23779">MLGNIPMKAKAKPLMEYTPQEILTGLLEKKPAVFRYLYRAYSPMIAGYIRKNSGTEEDVVEMIQIVMMELWIAVRDGRYLEEGKLGQYIYQLTSNTWRDELRKRRTRPQEMLPDAALQIEDEGIENLASAIVKDRYLNAIHEGMSQLGEVCRDIIQMYHLQKIRLQEIAERMQYDYDNLRKRIFDCRKKLKQLTEGILAKGR</sequence>
<dbReference type="GO" id="GO:0006352">
    <property type="term" value="P:DNA-templated transcription initiation"/>
    <property type="evidence" value="ECO:0007669"/>
    <property type="project" value="InterPro"/>
</dbReference>
<dbReference type="InterPro" id="IPR036388">
    <property type="entry name" value="WH-like_DNA-bd_sf"/>
</dbReference>
<dbReference type="InterPro" id="IPR014284">
    <property type="entry name" value="RNA_pol_sigma-70_dom"/>
</dbReference>
<dbReference type="eggNOG" id="COG1595">
    <property type="taxonomic scope" value="Bacteria"/>
</dbReference>
<keyword evidence="8" id="KW-1185">Reference proteome</keyword>
<dbReference type="HOGENOM" id="CLU_047691_16_1_10"/>
<protein>
    <submittedName>
        <fullName evidence="7">RNA polymerase, sigma-24 subunit, ECF subfamily</fullName>
    </submittedName>
</protein>
<dbReference type="InterPro" id="IPR007627">
    <property type="entry name" value="RNA_pol_sigma70_r2"/>
</dbReference>
<dbReference type="GO" id="GO:0003677">
    <property type="term" value="F:DNA binding"/>
    <property type="evidence" value="ECO:0007669"/>
    <property type="project" value="UniProtKB-KW"/>
</dbReference>
<evidence type="ECO:0000313" key="7">
    <source>
        <dbReference type="EMBL" id="AEE51832.1"/>
    </source>
</evidence>
<dbReference type="SUPFAM" id="SSF88659">
    <property type="entry name" value="Sigma3 and sigma4 domains of RNA polymerase sigma factors"/>
    <property type="match status" value="1"/>
</dbReference>
<dbReference type="AlphaFoldDB" id="F4L4G3"/>
<dbReference type="PANTHER" id="PTHR43133">
    <property type="entry name" value="RNA POLYMERASE ECF-TYPE SIGMA FACTO"/>
    <property type="match status" value="1"/>
</dbReference>
<evidence type="ECO:0000313" key="8">
    <source>
        <dbReference type="Proteomes" id="UP000008461"/>
    </source>
</evidence>
<feature type="domain" description="RNA polymerase sigma-70 region 2" evidence="6">
    <location>
        <begin position="37"/>
        <end position="105"/>
    </location>
</feature>
<accession>F4L4G3</accession>
<gene>
    <name evidence="7" type="ordered locus">Halhy_3984</name>
</gene>
<keyword evidence="5" id="KW-0804">Transcription</keyword>
<dbReference type="OrthoDB" id="1099849at2"/>
<dbReference type="STRING" id="760192.Halhy_3984"/>
<dbReference type="InterPro" id="IPR039425">
    <property type="entry name" value="RNA_pol_sigma-70-like"/>
</dbReference>
<keyword evidence="3" id="KW-0731">Sigma factor</keyword>
<dbReference type="Gene3D" id="1.10.10.10">
    <property type="entry name" value="Winged helix-like DNA-binding domain superfamily/Winged helix DNA-binding domain"/>
    <property type="match status" value="1"/>
</dbReference>
<evidence type="ECO:0000259" key="6">
    <source>
        <dbReference type="Pfam" id="PF04542"/>
    </source>
</evidence>
<dbReference type="NCBIfam" id="TIGR02937">
    <property type="entry name" value="sigma70-ECF"/>
    <property type="match status" value="1"/>
</dbReference>
<evidence type="ECO:0000256" key="3">
    <source>
        <dbReference type="ARBA" id="ARBA00023082"/>
    </source>
</evidence>
<proteinExistence type="inferred from homology"/>
<dbReference type="PANTHER" id="PTHR43133:SF8">
    <property type="entry name" value="RNA POLYMERASE SIGMA FACTOR HI_1459-RELATED"/>
    <property type="match status" value="1"/>
</dbReference>
<dbReference type="GO" id="GO:0016987">
    <property type="term" value="F:sigma factor activity"/>
    <property type="evidence" value="ECO:0007669"/>
    <property type="project" value="UniProtKB-KW"/>
</dbReference>
<dbReference type="Pfam" id="PF04542">
    <property type="entry name" value="Sigma70_r2"/>
    <property type="match status" value="1"/>
</dbReference>
<dbReference type="Gene3D" id="1.10.1740.10">
    <property type="match status" value="1"/>
</dbReference>
<evidence type="ECO:0000256" key="2">
    <source>
        <dbReference type="ARBA" id="ARBA00023015"/>
    </source>
</evidence>
<dbReference type="KEGG" id="hhy:Halhy_3984"/>
<reference evidence="7 8" key="1">
    <citation type="journal article" date="2011" name="Stand. Genomic Sci.">
        <title>Complete genome sequence of Haliscomenobacter hydrossis type strain (O).</title>
        <authorList>
            <consortium name="US DOE Joint Genome Institute (JGI-PGF)"/>
            <person name="Daligault H."/>
            <person name="Lapidus A."/>
            <person name="Zeytun A."/>
            <person name="Nolan M."/>
            <person name="Lucas S."/>
            <person name="Del Rio T.G."/>
            <person name="Tice H."/>
            <person name="Cheng J.F."/>
            <person name="Tapia R."/>
            <person name="Han C."/>
            <person name="Goodwin L."/>
            <person name="Pitluck S."/>
            <person name="Liolios K."/>
            <person name="Pagani I."/>
            <person name="Ivanova N."/>
            <person name="Huntemann M."/>
            <person name="Mavromatis K."/>
            <person name="Mikhailova N."/>
            <person name="Pati A."/>
            <person name="Chen A."/>
            <person name="Palaniappan K."/>
            <person name="Land M."/>
            <person name="Hauser L."/>
            <person name="Brambilla E.M."/>
            <person name="Rohde M."/>
            <person name="Verbarg S."/>
            <person name="Goker M."/>
            <person name="Bristow J."/>
            <person name="Eisen J.A."/>
            <person name="Markowitz V."/>
            <person name="Hugenholtz P."/>
            <person name="Kyrpides N.C."/>
            <person name="Klenk H.P."/>
            <person name="Woyke T."/>
        </authorList>
    </citation>
    <scope>NUCLEOTIDE SEQUENCE [LARGE SCALE GENOMIC DNA]</scope>
    <source>
        <strain evidence="8">ATCC 27775 / DSM 1100 / LMG 10767 / O</strain>
    </source>
</reference>
<dbReference type="InterPro" id="IPR013324">
    <property type="entry name" value="RNA_pol_sigma_r3/r4-like"/>
</dbReference>
<evidence type="ECO:0000256" key="4">
    <source>
        <dbReference type="ARBA" id="ARBA00023125"/>
    </source>
</evidence>
<dbReference type="SUPFAM" id="SSF88946">
    <property type="entry name" value="Sigma2 domain of RNA polymerase sigma factors"/>
    <property type="match status" value="1"/>
</dbReference>
<organism evidence="7 8">
    <name type="scientific">Haliscomenobacter hydrossis (strain ATCC 27775 / DSM 1100 / LMG 10767 / O)</name>
    <dbReference type="NCBI Taxonomy" id="760192"/>
    <lineage>
        <taxon>Bacteria</taxon>
        <taxon>Pseudomonadati</taxon>
        <taxon>Bacteroidota</taxon>
        <taxon>Saprospiria</taxon>
        <taxon>Saprospirales</taxon>
        <taxon>Haliscomenobacteraceae</taxon>
        <taxon>Haliscomenobacter</taxon>
    </lineage>
</organism>
<evidence type="ECO:0000256" key="1">
    <source>
        <dbReference type="ARBA" id="ARBA00010641"/>
    </source>
</evidence>
<reference key="2">
    <citation type="submission" date="2011-04" db="EMBL/GenBank/DDBJ databases">
        <title>Complete sequence of chromosome of Haliscomenobacter hydrossis DSM 1100.</title>
        <authorList>
            <consortium name="US DOE Joint Genome Institute (JGI-PGF)"/>
            <person name="Lucas S."/>
            <person name="Han J."/>
            <person name="Lapidus A."/>
            <person name="Bruce D."/>
            <person name="Goodwin L."/>
            <person name="Pitluck S."/>
            <person name="Peters L."/>
            <person name="Kyrpides N."/>
            <person name="Mavromatis K."/>
            <person name="Ivanova N."/>
            <person name="Ovchinnikova G."/>
            <person name="Pagani I."/>
            <person name="Daligault H."/>
            <person name="Detter J.C."/>
            <person name="Han C."/>
            <person name="Land M."/>
            <person name="Hauser L."/>
            <person name="Markowitz V."/>
            <person name="Cheng J.-F."/>
            <person name="Hugenholtz P."/>
            <person name="Woyke T."/>
            <person name="Wu D."/>
            <person name="Verbarg S."/>
            <person name="Frueling A."/>
            <person name="Brambilla E."/>
            <person name="Klenk H.-P."/>
            <person name="Eisen J.A."/>
        </authorList>
    </citation>
    <scope>NUCLEOTIDE SEQUENCE</scope>
    <source>
        <strain>DSM 1100</strain>
    </source>
</reference>
<evidence type="ECO:0000256" key="5">
    <source>
        <dbReference type="ARBA" id="ARBA00023163"/>
    </source>
</evidence>
<dbReference type="InterPro" id="IPR013325">
    <property type="entry name" value="RNA_pol_sigma_r2"/>
</dbReference>
<keyword evidence="4" id="KW-0238">DNA-binding</keyword>
<name>F4L4G3_HALH1</name>
<comment type="similarity">
    <text evidence="1">Belongs to the sigma-70 factor family. ECF subfamily.</text>
</comment>
<keyword evidence="2" id="KW-0805">Transcription regulation</keyword>
<dbReference type="EMBL" id="CP002691">
    <property type="protein sequence ID" value="AEE51832.1"/>
    <property type="molecule type" value="Genomic_DNA"/>
</dbReference>